<protein>
    <submittedName>
        <fullName evidence="2">Uncharacterized protein</fullName>
    </submittedName>
</protein>
<gene>
    <name evidence="2" type="ORF">OSB1V03_LOCUS4277</name>
</gene>
<accession>A0A7R9KKU6</accession>
<dbReference type="AlphaFoldDB" id="A0A7R9KKU6"/>
<feature type="non-terminal residue" evidence="2">
    <location>
        <position position="1"/>
    </location>
</feature>
<dbReference type="SUPFAM" id="SSF51445">
    <property type="entry name" value="(Trans)glycosidases"/>
    <property type="match status" value="1"/>
</dbReference>
<dbReference type="PANTHER" id="PTHR37398:SF3">
    <property type="entry name" value="GLYCOSIDE HYDROLASE FAMILY 5 DOMAIN-CONTAINING PROTEIN"/>
    <property type="match status" value="1"/>
</dbReference>
<evidence type="ECO:0000256" key="1">
    <source>
        <dbReference type="SAM" id="SignalP"/>
    </source>
</evidence>
<dbReference type="OrthoDB" id="406631at2759"/>
<dbReference type="EMBL" id="OC856489">
    <property type="protein sequence ID" value="CAD7623827.1"/>
    <property type="molecule type" value="Genomic_DNA"/>
</dbReference>
<name>A0A7R9KKU6_9ACAR</name>
<keyword evidence="3" id="KW-1185">Reference proteome</keyword>
<proteinExistence type="predicted"/>
<organism evidence="2">
    <name type="scientific">Medioppia subpectinata</name>
    <dbReference type="NCBI Taxonomy" id="1979941"/>
    <lineage>
        <taxon>Eukaryota</taxon>
        <taxon>Metazoa</taxon>
        <taxon>Ecdysozoa</taxon>
        <taxon>Arthropoda</taxon>
        <taxon>Chelicerata</taxon>
        <taxon>Arachnida</taxon>
        <taxon>Acari</taxon>
        <taxon>Acariformes</taxon>
        <taxon>Sarcoptiformes</taxon>
        <taxon>Oribatida</taxon>
        <taxon>Brachypylina</taxon>
        <taxon>Oppioidea</taxon>
        <taxon>Oppiidae</taxon>
        <taxon>Medioppia</taxon>
    </lineage>
</organism>
<dbReference type="Proteomes" id="UP000759131">
    <property type="component" value="Unassembled WGS sequence"/>
</dbReference>
<evidence type="ECO:0000313" key="2">
    <source>
        <dbReference type="EMBL" id="CAD7623827.1"/>
    </source>
</evidence>
<sequence>MFKTLLLVSVLAYLCRGSEAYLTVKGREFHYNGQQVFLSGANIAWSSEDLGHDWGNGKYWEHRAKMREWLAGIHTHGGNVARVWLHFGGAISPEFDAQGYVVGTDSQNDLVKELQALMDDAQANNVFIILCMFTNNIYAKDSGFITDEKKIQSYLDKALVPMVQGLKGKKALAAWEIENEPEGAMDIWTKETDPHTCFDIYRWQKSNKNMGYESKHPIKRILRFFNWISSTIHTTDPSALVSVGTWNPKTSTGQCDHCFNLYQDQCLVAAGGKANGVLDFYQMHSYECGAEHPIKRTAQQYSLDKPLMVGEFSTKRSCMSDSAQVYKHYYFGGYAGCMAWQYNDHQDKDRDSRDYAYSVPVQSSVTQLLGSIASDPAHDLLNDPCAKKSRDDAGKCLIQKIPDIDPHSTDPKYICCVTWVASDCLASAGKIDCTAAEFGALRKILDEITALDILTIKLAQITYLFVPVQSSVTQFLGSIANDPVTDLQNDPCAKKSDADASQCLYQKLPDIDPDNTHPEYRCCISWVANDCLASSGKVDCTAAEFTTLRKILDEIIALGDAGACKTDCAYSIPVQSSVIKLFGSITNDPVTDLQNDPCYIKSYNDTLKLFDQRISGIDQDTTTTKGVCCIGWLAYDCVALSGKADCTSTEFTTLQNILDVIIALAII</sequence>
<dbReference type="Gene3D" id="3.20.20.80">
    <property type="entry name" value="Glycosidases"/>
    <property type="match status" value="1"/>
</dbReference>
<dbReference type="PANTHER" id="PTHR37398">
    <property type="entry name" value="ENDO-BETA-1,4-MANNANASE"/>
    <property type="match status" value="1"/>
</dbReference>
<dbReference type="EMBL" id="CAJPIZ010001914">
    <property type="protein sequence ID" value="CAG2104257.1"/>
    <property type="molecule type" value="Genomic_DNA"/>
</dbReference>
<feature type="signal peptide" evidence="1">
    <location>
        <begin position="1"/>
        <end position="20"/>
    </location>
</feature>
<keyword evidence="1" id="KW-0732">Signal</keyword>
<evidence type="ECO:0000313" key="3">
    <source>
        <dbReference type="Proteomes" id="UP000759131"/>
    </source>
</evidence>
<reference evidence="2" key="1">
    <citation type="submission" date="2020-11" db="EMBL/GenBank/DDBJ databases">
        <authorList>
            <person name="Tran Van P."/>
        </authorList>
    </citation>
    <scope>NUCLEOTIDE SEQUENCE</scope>
</reference>
<feature type="chain" id="PRO_5036403391" evidence="1">
    <location>
        <begin position="21"/>
        <end position="667"/>
    </location>
</feature>
<dbReference type="InterPro" id="IPR017853">
    <property type="entry name" value="GH"/>
</dbReference>